<dbReference type="InterPro" id="IPR029045">
    <property type="entry name" value="ClpP/crotonase-like_dom_sf"/>
</dbReference>
<evidence type="ECO:0000313" key="2">
    <source>
        <dbReference type="Proteomes" id="UP000600865"/>
    </source>
</evidence>
<dbReference type="RefSeq" id="WP_189582674.1">
    <property type="nucleotide sequence ID" value="NZ_BMYV01000001.1"/>
</dbReference>
<reference evidence="1 2" key="1">
    <citation type="journal article" date="2014" name="Int. J. Syst. Evol. Microbiol.">
        <title>Complete genome sequence of Corynebacterium casei LMG S-19264T (=DSM 44701T), isolated from a smear-ripened cheese.</title>
        <authorList>
            <consortium name="US DOE Joint Genome Institute (JGI-PGF)"/>
            <person name="Walter F."/>
            <person name="Albersmeier A."/>
            <person name="Kalinowski J."/>
            <person name="Ruckert C."/>
        </authorList>
    </citation>
    <scope>NUCLEOTIDE SEQUENCE [LARGE SCALE GENOMIC DNA]</scope>
    <source>
        <strain evidence="1 2">KCTC 23968</strain>
    </source>
</reference>
<dbReference type="SUPFAM" id="SSF52096">
    <property type="entry name" value="ClpP/crotonase"/>
    <property type="match status" value="1"/>
</dbReference>
<organism evidence="1 2">
    <name type="scientific">Litorimonas cladophorae</name>
    <dbReference type="NCBI Taxonomy" id="1220491"/>
    <lineage>
        <taxon>Bacteria</taxon>
        <taxon>Pseudomonadati</taxon>
        <taxon>Pseudomonadota</taxon>
        <taxon>Alphaproteobacteria</taxon>
        <taxon>Maricaulales</taxon>
        <taxon>Robiginitomaculaceae</taxon>
    </lineage>
</organism>
<gene>
    <name evidence="1" type="ORF">GCM10011309_11860</name>
</gene>
<dbReference type="AlphaFoldDB" id="A0A918NF82"/>
<comment type="caution">
    <text evidence="1">The sequence shown here is derived from an EMBL/GenBank/DDBJ whole genome shotgun (WGS) entry which is preliminary data.</text>
</comment>
<accession>A0A918NF82</accession>
<keyword evidence="2" id="KW-1185">Reference proteome</keyword>
<protein>
    <submittedName>
        <fullName evidence="1">Uncharacterized protein</fullName>
    </submittedName>
</protein>
<name>A0A918NF82_9PROT</name>
<dbReference type="EMBL" id="BMYV01000001">
    <property type="protein sequence ID" value="GGX63498.1"/>
    <property type="molecule type" value="Genomic_DNA"/>
</dbReference>
<dbReference type="Proteomes" id="UP000600865">
    <property type="component" value="Unassembled WGS sequence"/>
</dbReference>
<proteinExistence type="predicted"/>
<evidence type="ECO:0000313" key="1">
    <source>
        <dbReference type="EMBL" id="GGX63498.1"/>
    </source>
</evidence>
<sequence length="198" mass="21983">MKPAQFIVIAAMLMIGVLTYRDMTEPYEHDLTFEVDGTAAIVRGSTDSRSHNLVKDFVRENPQVKTLILQAMPGTQDMDTNRRVVMDLRAAGLATHVPADGRIASGAVDWFIAGSPRTIECGAMIGVHSWGTKIGERGDQTLYDGQRGTQRYFLDRMGVSPDFYEFTRAAAGPDEIHWLSVDEMLRFGLIDKDPQCEG</sequence>